<evidence type="ECO:0000313" key="4">
    <source>
        <dbReference type="Proteomes" id="UP000054047"/>
    </source>
</evidence>
<dbReference type="OrthoDB" id="5975154at2759"/>
<reference evidence="3 4" key="1">
    <citation type="submission" date="2013-12" db="EMBL/GenBank/DDBJ databases">
        <title>Draft genome of the parsitic nematode Ancylostoma duodenale.</title>
        <authorList>
            <person name="Mitreva M."/>
        </authorList>
    </citation>
    <scope>NUCLEOTIDE SEQUENCE [LARGE SCALE GENOMIC DNA]</scope>
    <source>
        <strain evidence="3 4">Zhejiang</strain>
    </source>
</reference>
<feature type="domain" description="Neurotransmitter-gated ion-channel transmembrane" evidence="2">
    <location>
        <begin position="5"/>
        <end position="59"/>
    </location>
</feature>
<name>A0A0C2FBP4_9BILA</name>
<dbReference type="AlphaFoldDB" id="A0A0C2FBP4"/>
<dbReference type="GO" id="GO:0006811">
    <property type="term" value="P:monoatomic ion transport"/>
    <property type="evidence" value="ECO:0007669"/>
    <property type="project" value="InterPro"/>
</dbReference>
<dbReference type="Pfam" id="PF02932">
    <property type="entry name" value="Neur_chan_memb"/>
    <property type="match status" value="1"/>
</dbReference>
<dbReference type="Proteomes" id="UP000054047">
    <property type="component" value="Unassembled WGS sequence"/>
</dbReference>
<evidence type="ECO:0000313" key="3">
    <source>
        <dbReference type="EMBL" id="KIH45980.1"/>
    </source>
</evidence>
<dbReference type="InterPro" id="IPR036719">
    <property type="entry name" value="Neuro-gated_channel_TM_sf"/>
</dbReference>
<protein>
    <recommendedName>
        <fullName evidence="2">Neurotransmitter-gated ion-channel transmembrane domain-containing protein</fullName>
    </recommendedName>
</protein>
<dbReference type="InterPro" id="IPR006029">
    <property type="entry name" value="Neurotrans-gated_channel_TM"/>
</dbReference>
<proteinExistence type="predicted"/>
<keyword evidence="4" id="KW-1185">Reference proteome</keyword>
<dbReference type="GO" id="GO:0016020">
    <property type="term" value="C:membrane"/>
    <property type="evidence" value="ECO:0007669"/>
    <property type="project" value="InterPro"/>
</dbReference>
<feature type="coiled-coil region" evidence="1">
    <location>
        <begin position="119"/>
        <end position="146"/>
    </location>
</feature>
<evidence type="ECO:0000256" key="1">
    <source>
        <dbReference type="SAM" id="Coils"/>
    </source>
</evidence>
<evidence type="ECO:0000259" key="2">
    <source>
        <dbReference type="Pfam" id="PF02932"/>
    </source>
</evidence>
<accession>A0A0C2FBP4</accession>
<gene>
    <name evidence="3" type="ORF">ANCDUO_23970</name>
</gene>
<sequence length="150" mass="17240">MSTTFTVCVLNIRYRQHSNHKMPSSMRYIFVEFIPWLLLMKRPGYRFTSAKAVNEHVLDETYCVQAGGLLTWGECAARDGELSSSCNELNVDNPDVLCSALPGERLELPRKSILEQNICSFERKSLDALKRALVKAREERKDCEHSRKFP</sequence>
<keyword evidence="1" id="KW-0175">Coiled coil</keyword>
<dbReference type="SUPFAM" id="SSF90112">
    <property type="entry name" value="Neurotransmitter-gated ion-channel transmembrane pore"/>
    <property type="match status" value="1"/>
</dbReference>
<dbReference type="EMBL" id="KN770469">
    <property type="protein sequence ID" value="KIH45980.1"/>
    <property type="molecule type" value="Genomic_DNA"/>
</dbReference>
<organism evidence="3 4">
    <name type="scientific">Ancylostoma duodenale</name>
    <dbReference type="NCBI Taxonomy" id="51022"/>
    <lineage>
        <taxon>Eukaryota</taxon>
        <taxon>Metazoa</taxon>
        <taxon>Ecdysozoa</taxon>
        <taxon>Nematoda</taxon>
        <taxon>Chromadorea</taxon>
        <taxon>Rhabditida</taxon>
        <taxon>Rhabditina</taxon>
        <taxon>Rhabditomorpha</taxon>
        <taxon>Strongyloidea</taxon>
        <taxon>Ancylostomatidae</taxon>
        <taxon>Ancylostomatinae</taxon>
        <taxon>Ancylostoma</taxon>
    </lineage>
</organism>